<dbReference type="Proteomes" id="UP000076874">
    <property type="component" value="Unassembled WGS sequence"/>
</dbReference>
<dbReference type="EMBL" id="AZHD01000005">
    <property type="protein sequence ID" value="OAA63707.1"/>
    <property type="molecule type" value="Genomic_DNA"/>
</dbReference>
<keyword evidence="2" id="KW-1185">Reference proteome</keyword>
<accession>A0A167WF38</accession>
<name>A0A167WF38_9HYPO</name>
<evidence type="ECO:0000313" key="1">
    <source>
        <dbReference type="EMBL" id="OAA63707.1"/>
    </source>
</evidence>
<proteinExistence type="predicted"/>
<evidence type="ECO:0000313" key="2">
    <source>
        <dbReference type="Proteomes" id="UP000076874"/>
    </source>
</evidence>
<sequence length="240" mass="26641">MERAASSGCFHGAYSSKEPFALVVLDGSECFERQVFVPVKSTLGALDDDYDRTVETNGVDAAIAMVNFFRDHLRAELTQLPPAFVGTVNVVAHVFLDELHARPYFMSRAVFWKYTDLDYFRRGFSSGPVLATFINKPSNGFTAVEDAVEHVLATARNAACIRVFYAHHGGFLPQVLSRIRRSRLVNEKLAKLSHIAGTSGFRFWVHPTGEEGEPQGPQMQPMHAPYVSGSIHSSNALSRY</sequence>
<comment type="caution">
    <text evidence="1">The sequence shown here is derived from an EMBL/GenBank/DDBJ whole genome shotgun (WGS) entry which is preliminary data.</text>
</comment>
<protein>
    <submittedName>
        <fullName evidence="1">Uncharacterized protein</fullName>
    </submittedName>
</protein>
<organism evidence="1 2">
    <name type="scientific">Niveomyces insectorum RCEF 264</name>
    <dbReference type="NCBI Taxonomy" id="1081102"/>
    <lineage>
        <taxon>Eukaryota</taxon>
        <taxon>Fungi</taxon>
        <taxon>Dikarya</taxon>
        <taxon>Ascomycota</taxon>
        <taxon>Pezizomycotina</taxon>
        <taxon>Sordariomycetes</taxon>
        <taxon>Hypocreomycetidae</taxon>
        <taxon>Hypocreales</taxon>
        <taxon>Cordycipitaceae</taxon>
        <taxon>Niveomyces</taxon>
    </lineage>
</organism>
<gene>
    <name evidence="1" type="ORF">SPI_03870</name>
</gene>
<dbReference type="AlphaFoldDB" id="A0A167WF38"/>
<reference evidence="1 2" key="1">
    <citation type="journal article" date="2016" name="Genome Biol. Evol.">
        <title>Divergent and convergent evolution of fungal pathogenicity.</title>
        <authorList>
            <person name="Shang Y."/>
            <person name="Xiao G."/>
            <person name="Zheng P."/>
            <person name="Cen K."/>
            <person name="Zhan S."/>
            <person name="Wang C."/>
        </authorList>
    </citation>
    <scope>NUCLEOTIDE SEQUENCE [LARGE SCALE GENOMIC DNA]</scope>
    <source>
        <strain evidence="1 2">RCEF 264</strain>
    </source>
</reference>